<evidence type="ECO:0000256" key="1">
    <source>
        <dbReference type="ARBA" id="ARBA00022490"/>
    </source>
</evidence>
<proteinExistence type="inferred from homology"/>
<dbReference type="EMBL" id="JACHOB010000001">
    <property type="protein sequence ID" value="MBB4658488.1"/>
    <property type="molecule type" value="Genomic_DNA"/>
</dbReference>
<sequence length="222" mass="24772">MSRPLPPVRLTSDLLLQAYRIGYFPMGEDRYAREVFWVRPDVRGVLPIRGIHIPRRLRRTVRRDLFEIRVDTAFRAVMEGCAAPQTEREQTWINGEILDAYCQLHTLGYAHSVEAWLDDVLVGGLYGVSLGGAFFGESMFSVVTDASKVCLVHLAGRLSAGGYGLLDTQFTTDHLRRFGVEDVPADDYARRLEAALRIEGDFAALPPQVSGSTILQSITQTS</sequence>
<dbReference type="Pfam" id="PF03588">
    <property type="entry name" value="Leu_Phe_trans"/>
    <property type="match status" value="1"/>
</dbReference>
<dbReference type="RefSeq" id="WP_183816353.1">
    <property type="nucleotide sequence ID" value="NZ_JACHOB010000001.1"/>
</dbReference>
<dbReference type="GO" id="GO:0030163">
    <property type="term" value="P:protein catabolic process"/>
    <property type="evidence" value="ECO:0007669"/>
    <property type="project" value="UniProtKB-UniRule"/>
</dbReference>
<dbReference type="InterPro" id="IPR004616">
    <property type="entry name" value="Leu/Phe-tRNA_Trfase"/>
</dbReference>
<dbReference type="HAMAP" id="MF_00688">
    <property type="entry name" value="Leu_Phe_trans"/>
    <property type="match status" value="1"/>
</dbReference>
<dbReference type="NCBIfam" id="TIGR00667">
    <property type="entry name" value="aat"/>
    <property type="match status" value="1"/>
</dbReference>
<keyword evidence="2 4" id="KW-0808">Transferase</keyword>
<organism evidence="5 6">
    <name type="scientific">Parvularcula dongshanensis</name>
    <dbReference type="NCBI Taxonomy" id="1173995"/>
    <lineage>
        <taxon>Bacteria</taxon>
        <taxon>Pseudomonadati</taxon>
        <taxon>Pseudomonadota</taxon>
        <taxon>Alphaproteobacteria</taxon>
        <taxon>Parvularculales</taxon>
        <taxon>Parvularculaceae</taxon>
        <taxon>Parvularcula</taxon>
    </lineage>
</organism>
<evidence type="ECO:0000256" key="4">
    <source>
        <dbReference type="HAMAP-Rule" id="MF_00688"/>
    </source>
</evidence>
<comment type="similarity">
    <text evidence="4">Belongs to the L/F-transferase family.</text>
</comment>
<dbReference type="PANTHER" id="PTHR30098:SF2">
    <property type="entry name" value="LEUCYL_PHENYLALANYL-TRNA--PROTEIN TRANSFERASE"/>
    <property type="match status" value="1"/>
</dbReference>
<reference evidence="5 6" key="1">
    <citation type="submission" date="2020-08" db="EMBL/GenBank/DDBJ databases">
        <title>Genomic Encyclopedia of Type Strains, Phase IV (KMG-IV): sequencing the most valuable type-strain genomes for metagenomic binning, comparative biology and taxonomic classification.</title>
        <authorList>
            <person name="Goeker M."/>
        </authorList>
    </citation>
    <scope>NUCLEOTIDE SEQUENCE [LARGE SCALE GENOMIC DNA]</scope>
    <source>
        <strain evidence="5 6">DSM 102850</strain>
    </source>
</reference>
<accession>A0A840I2S4</accession>
<dbReference type="GO" id="GO:0008914">
    <property type="term" value="F:leucyl-tRNA--protein transferase activity"/>
    <property type="evidence" value="ECO:0007669"/>
    <property type="project" value="UniProtKB-UniRule"/>
</dbReference>
<dbReference type="Gene3D" id="3.40.630.70">
    <property type="entry name" value="Leucyl/phenylalanyl-tRNA-protein transferase, C-terminal domain"/>
    <property type="match status" value="1"/>
</dbReference>
<dbReference type="FunFam" id="3.40.630.70:FF:000001">
    <property type="entry name" value="Leucyl/phenylalanyl-tRNA--protein transferase"/>
    <property type="match status" value="1"/>
</dbReference>
<dbReference type="Proteomes" id="UP000563524">
    <property type="component" value="Unassembled WGS sequence"/>
</dbReference>
<comment type="function">
    <text evidence="4">Functions in the N-end rule pathway of protein degradation where it conjugates Leu, Phe and, less efficiently, Met from aminoacyl-tRNAs to the N-termini of proteins containing an N-terminal arginine or lysine.</text>
</comment>
<dbReference type="InterPro" id="IPR016181">
    <property type="entry name" value="Acyl_CoA_acyltransferase"/>
</dbReference>
<dbReference type="EC" id="2.3.2.6" evidence="4"/>
<dbReference type="GO" id="GO:0005737">
    <property type="term" value="C:cytoplasm"/>
    <property type="evidence" value="ECO:0007669"/>
    <property type="project" value="UniProtKB-SubCell"/>
</dbReference>
<evidence type="ECO:0000313" key="6">
    <source>
        <dbReference type="Proteomes" id="UP000563524"/>
    </source>
</evidence>
<evidence type="ECO:0000313" key="5">
    <source>
        <dbReference type="EMBL" id="MBB4658488.1"/>
    </source>
</evidence>
<keyword evidence="1 4" id="KW-0963">Cytoplasm</keyword>
<comment type="catalytic activity">
    <reaction evidence="4">
        <text>N-terminal L-lysyl-[protein] + L-leucyl-tRNA(Leu) = N-terminal L-leucyl-L-lysyl-[protein] + tRNA(Leu) + H(+)</text>
        <dbReference type="Rhea" id="RHEA:12340"/>
        <dbReference type="Rhea" id="RHEA-COMP:9613"/>
        <dbReference type="Rhea" id="RHEA-COMP:9622"/>
        <dbReference type="Rhea" id="RHEA-COMP:12670"/>
        <dbReference type="Rhea" id="RHEA-COMP:12671"/>
        <dbReference type="ChEBI" id="CHEBI:15378"/>
        <dbReference type="ChEBI" id="CHEBI:65249"/>
        <dbReference type="ChEBI" id="CHEBI:78442"/>
        <dbReference type="ChEBI" id="CHEBI:78494"/>
        <dbReference type="ChEBI" id="CHEBI:133043"/>
        <dbReference type="EC" id="2.3.2.6"/>
    </reaction>
</comment>
<protein>
    <recommendedName>
        <fullName evidence="4">Leucyl/phenylalanyl-tRNA--protein transferase</fullName>
        <ecNumber evidence="4">2.3.2.6</ecNumber>
    </recommendedName>
    <alternativeName>
        <fullName evidence="4">L/F-transferase</fullName>
    </alternativeName>
    <alternativeName>
        <fullName evidence="4">Leucyltransferase</fullName>
    </alternativeName>
    <alternativeName>
        <fullName evidence="4">Phenyalanyltransferase</fullName>
    </alternativeName>
</protein>
<gene>
    <name evidence="4" type="primary">aat</name>
    <name evidence="5" type="ORF">GGQ59_000988</name>
</gene>
<keyword evidence="6" id="KW-1185">Reference proteome</keyword>
<name>A0A840I2S4_9PROT</name>
<comment type="catalytic activity">
    <reaction evidence="4">
        <text>N-terminal L-arginyl-[protein] + L-leucyl-tRNA(Leu) = N-terminal L-leucyl-L-arginyl-[protein] + tRNA(Leu) + H(+)</text>
        <dbReference type="Rhea" id="RHEA:50416"/>
        <dbReference type="Rhea" id="RHEA-COMP:9613"/>
        <dbReference type="Rhea" id="RHEA-COMP:9622"/>
        <dbReference type="Rhea" id="RHEA-COMP:12672"/>
        <dbReference type="Rhea" id="RHEA-COMP:12673"/>
        <dbReference type="ChEBI" id="CHEBI:15378"/>
        <dbReference type="ChEBI" id="CHEBI:64719"/>
        <dbReference type="ChEBI" id="CHEBI:78442"/>
        <dbReference type="ChEBI" id="CHEBI:78494"/>
        <dbReference type="ChEBI" id="CHEBI:133044"/>
        <dbReference type="EC" id="2.3.2.6"/>
    </reaction>
</comment>
<evidence type="ECO:0000256" key="3">
    <source>
        <dbReference type="ARBA" id="ARBA00023315"/>
    </source>
</evidence>
<evidence type="ECO:0000256" key="2">
    <source>
        <dbReference type="ARBA" id="ARBA00022679"/>
    </source>
</evidence>
<comment type="caution">
    <text evidence="5">The sequence shown here is derived from an EMBL/GenBank/DDBJ whole genome shotgun (WGS) entry which is preliminary data.</text>
</comment>
<dbReference type="AlphaFoldDB" id="A0A840I2S4"/>
<keyword evidence="3 4" id="KW-0012">Acyltransferase</keyword>
<comment type="catalytic activity">
    <reaction evidence="4">
        <text>L-phenylalanyl-tRNA(Phe) + an N-terminal L-alpha-aminoacyl-[protein] = an N-terminal L-phenylalanyl-L-alpha-aminoacyl-[protein] + tRNA(Phe)</text>
        <dbReference type="Rhea" id="RHEA:43632"/>
        <dbReference type="Rhea" id="RHEA-COMP:9668"/>
        <dbReference type="Rhea" id="RHEA-COMP:9699"/>
        <dbReference type="Rhea" id="RHEA-COMP:10636"/>
        <dbReference type="Rhea" id="RHEA-COMP:10637"/>
        <dbReference type="ChEBI" id="CHEBI:78442"/>
        <dbReference type="ChEBI" id="CHEBI:78531"/>
        <dbReference type="ChEBI" id="CHEBI:78597"/>
        <dbReference type="ChEBI" id="CHEBI:83561"/>
        <dbReference type="EC" id="2.3.2.6"/>
    </reaction>
</comment>
<dbReference type="PANTHER" id="PTHR30098">
    <property type="entry name" value="LEUCYL/PHENYLALANYL-TRNA--PROTEIN TRANSFERASE"/>
    <property type="match status" value="1"/>
</dbReference>
<dbReference type="SUPFAM" id="SSF55729">
    <property type="entry name" value="Acyl-CoA N-acyltransferases (Nat)"/>
    <property type="match status" value="1"/>
</dbReference>
<dbReference type="InterPro" id="IPR042203">
    <property type="entry name" value="Leu/Phe-tRNA_Trfase_C"/>
</dbReference>
<comment type="subcellular location">
    <subcellularLocation>
        <location evidence="4">Cytoplasm</location>
    </subcellularLocation>
</comment>